<evidence type="ECO:0000313" key="7">
    <source>
        <dbReference type="RefSeq" id="XP_015890273.2"/>
    </source>
</evidence>
<dbReference type="Pfam" id="PF00201">
    <property type="entry name" value="UDPGT"/>
    <property type="match status" value="1"/>
</dbReference>
<evidence type="ECO:0000256" key="5">
    <source>
        <dbReference type="RuleBase" id="RU362057"/>
    </source>
</evidence>
<dbReference type="RefSeq" id="XP_015890273.2">
    <property type="nucleotide sequence ID" value="XM_016034787.4"/>
</dbReference>
<dbReference type="InterPro" id="IPR035595">
    <property type="entry name" value="UDP_glycos_trans_CS"/>
</dbReference>
<dbReference type="PANTHER" id="PTHR48047">
    <property type="entry name" value="GLYCOSYLTRANSFERASE"/>
    <property type="match status" value="1"/>
</dbReference>
<gene>
    <name evidence="7" type="primary">LOC107424900</name>
</gene>
<evidence type="ECO:0000256" key="4">
    <source>
        <dbReference type="RuleBase" id="RU003718"/>
    </source>
</evidence>
<dbReference type="KEGG" id="zju:107424900"/>
<dbReference type="GeneID" id="107424900"/>
<dbReference type="PANTHER" id="PTHR48047:SF45">
    <property type="entry name" value="SCOPOLETIN GLUCOSYLTRANSFERASE-LIKE"/>
    <property type="match status" value="1"/>
</dbReference>
<sequence>MDSETQKLRIFFLPYHTAGHMIPMVDEARVFAMHDVDVTIILTPANASLFQENIDRDVLAGHRIRIHSIPFPSAEVGLPQGIESLNTITSMEMAGQLYNSLQLLRNPIEQLLHDQRPDCIVADMFFPWTLDVANQLRIPRLAFRGTSYFSLCGEYCVRVHEPHKSANSDVVSLTGFPHKIEMLISQLPDWCKTTTRFTAMMDVMRESEEKSYGVLMNSFHELENDYEEYFKTTMGLKAWSIGPVSLWVNRNVSDKVGRFNIEGRDGHEVIDWLNSKGHNSVLYVSFGGITKLPATQLKEIAYGLEASGHSFIWVVRKRKEDEYDEIFPEGFEERMKESKRGFIIKGWAPQVLILDHPATGGMVSHCGWNSILESLNEGLPLITWPLFAEQFFNEKFLTDVVRIGVPGGVKEWREWGQEGTSLVKREEVEKAVKLLMGGGEEAEDIRKRVGRLKDEAKKAVEIGGSSYANLMDLINELKSLKMIKNVE</sequence>
<name>A0A6P4AN66_ZIZJJ</name>
<reference evidence="7" key="1">
    <citation type="submission" date="2025-08" db="UniProtKB">
        <authorList>
            <consortium name="RefSeq"/>
        </authorList>
    </citation>
    <scope>IDENTIFICATION</scope>
    <source>
        <tissue evidence="7">Seedling</tissue>
    </source>
</reference>
<protein>
    <recommendedName>
        <fullName evidence="5">Glycosyltransferase</fullName>
        <ecNumber evidence="5">2.4.1.-</ecNumber>
    </recommendedName>
</protein>
<dbReference type="EC" id="2.4.1.-" evidence="5"/>
<dbReference type="CDD" id="cd03784">
    <property type="entry name" value="GT1_Gtf-like"/>
    <property type="match status" value="1"/>
</dbReference>
<organism evidence="6 7">
    <name type="scientific">Ziziphus jujuba</name>
    <name type="common">Chinese jujube</name>
    <name type="synonym">Ziziphus sativa</name>
    <dbReference type="NCBI Taxonomy" id="326968"/>
    <lineage>
        <taxon>Eukaryota</taxon>
        <taxon>Viridiplantae</taxon>
        <taxon>Streptophyta</taxon>
        <taxon>Embryophyta</taxon>
        <taxon>Tracheophyta</taxon>
        <taxon>Spermatophyta</taxon>
        <taxon>Magnoliopsida</taxon>
        <taxon>eudicotyledons</taxon>
        <taxon>Gunneridae</taxon>
        <taxon>Pentapetalae</taxon>
        <taxon>rosids</taxon>
        <taxon>fabids</taxon>
        <taxon>Rosales</taxon>
        <taxon>Rhamnaceae</taxon>
        <taxon>Paliureae</taxon>
        <taxon>Ziziphus</taxon>
    </lineage>
</organism>
<comment type="similarity">
    <text evidence="1 4">Belongs to the UDP-glycosyltransferase family.</text>
</comment>
<keyword evidence="2 4" id="KW-0328">Glycosyltransferase</keyword>
<accession>A0A6P4AN66</accession>
<dbReference type="InParanoid" id="A0A6P4AN66"/>
<dbReference type="SUPFAM" id="SSF53756">
    <property type="entry name" value="UDP-Glycosyltransferase/glycogen phosphorylase"/>
    <property type="match status" value="1"/>
</dbReference>
<dbReference type="InterPro" id="IPR002213">
    <property type="entry name" value="UDP_glucos_trans"/>
</dbReference>
<dbReference type="PROSITE" id="PS00375">
    <property type="entry name" value="UDPGT"/>
    <property type="match status" value="1"/>
</dbReference>
<dbReference type="Gene3D" id="3.40.50.2000">
    <property type="entry name" value="Glycogen Phosphorylase B"/>
    <property type="match status" value="2"/>
</dbReference>
<evidence type="ECO:0000256" key="2">
    <source>
        <dbReference type="ARBA" id="ARBA00022676"/>
    </source>
</evidence>
<dbReference type="AlphaFoldDB" id="A0A6P4AN66"/>
<dbReference type="Proteomes" id="UP001652623">
    <property type="component" value="Chromosome 7"/>
</dbReference>
<evidence type="ECO:0000313" key="6">
    <source>
        <dbReference type="Proteomes" id="UP001652623"/>
    </source>
</evidence>
<dbReference type="GO" id="GO:0035251">
    <property type="term" value="F:UDP-glucosyltransferase activity"/>
    <property type="evidence" value="ECO:0007669"/>
    <property type="project" value="UniProtKB-ARBA"/>
</dbReference>
<proteinExistence type="inferred from homology"/>
<evidence type="ECO:0000256" key="1">
    <source>
        <dbReference type="ARBA" id="ARBA00009995"/>
    </source>
</evidence>
<keyword evidence="3 4" id="KW-0808">Transferase</keyword>
<evidence type="ECO:0000256" key="3">
    <source>
        <dbReference type="ARBA" id="ARBA00022679"/>
    </source>
</evidence>
<keyword evidence="6" id="KW-1185">Reference proteome</keyword>